<dbReference type="VEuPathDB" id="FungiDB:AAP_03342"/>
<sequence>MPCAIVDNIVVKFLSRIYEHIYNKRIKEWAKFRWYRHHNIDVKGAEFPIMVIERLFSIGSAFVLAAAAILAVAVGYMIWDAINIIAQCIPQIHEQNPLSGLLTDIFGAWAMIRAMHDLLRYSKTWFEPGQTKERQDDTHEGGGGDNSDGDSKPGGNDTGDDDGSTSSPQTESLSNPKSKPEPTARSPRGSKPSPGPTSDRSSRSSSVPSPPDCDPQSSSGTRRQAPETIPKTPPPLRRSTRLTKGRRTTVK</sequence>
<evidence type="ECO:0000313" key="4">
    <source>
        <dbReference type="Proteomes" id="UP000242877"/>
    </source>
</evidence>
<feature type="compositionally biased region" description="Basic residues" evidence="1">
    <location>
        <begin position="238"/>
        <end position="251"/>
    </location>
</feature>
<organism evidence="3 4">
    <name type="scientific">Ascosphaera apis ARSEF 7405</name>
    <dbReference type="NCBI Taxonomy" id="392613"/>
    <lineage>
        <taxon>Eukaryota</taxon>
        <taxon>Fungi</taxon>
        <taxon>Dikarya</taxon>
        <taxon>Ascomycota</taxon>
        <taxon>Pezizomycotina</taxon>
        <taxon>Eurotiomycetes</taxon>
        <taxon>Eurotiomycetidae</taxon>
        <taxon>Onygenales</taxon>
        <taxon>Ascosphaeraceae</taxon>
        <taxon>Ascosphaera</taxon>
    </lineage>
</organism>
<keyword evidence="2" id="KW-1133">Transmembrane helix</keyword>
<keyword evidence="2" id="KW-0472">Membrane</keyword>
<reference evidence="3 4" key="1">
    <citation type="journal article" date="2016" name="Genome Biol. Evol.">
        <title>Divergent and convergent evolution of fungal pathogenicity.</title>
        <authorList>
            <person name="Shang Y."/>
            <person name="Xiao G."/>
            <person name="Zheng P."/>
            <person name="Cen K."/>
            <person name="Zhan S."/>
            <person name="Wang C."/>
        </authorList>
    </citation>
    <scope>NUCLEOTIDE SEQUENCE [LARGE SCALE GENOMIC DNA]</scope>
    <source>
        <strain evidence="3 4">ARSEF 7405</strain>
    </source>
</reference>
<feature type="compositionally biased region" description="Polar residues" evidence="1">
    <location>
        <begin position="168"/>
        <end position="177"/>
    </location>
</feature>
<comment type="caution">
    <text evidence="3">The sequence shown here is derived from an EMBL/GenBank/DDBJ whole genome shotgun (WGS) entry which is preliminary data.</text>
</comment>
<keyword evidence="4" id="KW-1185">Reference proteome</keyword>
<feature type="compositionally biased region" description="Low complexity" evidence="1">
    <location>
        <begin position="185"/>
        <end position="207"/>
    </location>
</feature>
<accession>A0A167YQI4</accession>
<keyword evidence="2" id="KW-0812">Transmembrane</keyword>
<proteinExistence type="predicted"/>
<feature type="transmembrane region" description="Helical" evidence="2">
    <location>
        <begin position="55"/>
        <end position="79"/>
    </location>
</feature>
<evidence type="ECO:0000313" key="3">
    <source>
        <dbReference type="EMBL" id="KZZ91636.1"/>
    </source>
</evidence>
<dbReference type="Proteomes" id="UP000242877">
    <property type="component" value="Unassembled WGS sequence"/>
</dbReference>
<dbReference type="AlphaFoldDB" id="A0A167YQI4"/>
<evidence type="ECO:0000256" key="2">
    <source>
        <dbReference type="SAM" id="Phobius"/>
    </source>
</evidence>
<protein>
    <submittedName>
        <fullName evidence="3">Uncharacterized protein</fullName>
    </submittedName>
</protein>
<dbReference type="EMBL" id="AZGZ01000013">
    <property type="protein sequence ID" value="KZZ91636.1"/>
    <property type="molecule type" value="Genomic_DNA"/>
</dbReference>
<feature type="region of interest" description="Disordered" evidence="1">
    <location>
        <begin position="129"/>
        <end position="251"/>
    </location>
</feature>
<feature type="compositionally biased region" description="Basic and acidic residues" evidence="1">
    <location>
        <begin position="130"/>
        <end position="142"/>
    </location>
</feature>
<gene>
    <name evidence="3" type="ORF">AAP_03342</name>
</gene>
<name>A0A167YQI4_9EURO</name>
<evidence type="ECO:0000256" key="1">
    <source>
        <dbReference type="SAM" id="MobiDB-lite"/>
    </source>
</evidence>